<dbReference type="EMBL" id="BMIK01000002">
    <property type="protein sequence ID" value="GGC18675.1"/>
    <property type="molecule type" value="Genomic_DNA"/>
</dbReference>
<gene>
    <name evidence="1" type="ORF">GCM10011386_08170</name>
</gene>
<dbReference type="RefSeq" id="WP_188747742.1">
    <property type="nucleotide sequence ID" value="NZ_BMIK01000002.1"/>
</dbReference>
<sequence>MATQKGSIILEGQIGNLSFYRSNGKPLARQRSGVSKERIAKDPRYVRTRENNTEFGRASSAARLIRLAARLSLGERHELFEDTTLVNRLTPRMAAIVRADDIHGRGERVVLPKSLSLLHGFSFNAVSALKDVLFTSPRYTYRRETGLLEVVLPALCPVSAIAAPKGGELCSFHVAALSFSTDYQLLPFVAQENELLPIGQQTIPSQTFRLELPEASADPMIICFGISFFRKQGGYPIPIIEQGRNVFEVIGVDTACSNDRDMQ</sequence>
<proteinExistence type="predicted"/>
<name>A0ABQ1L5C9_9SPHI</name>
<dbReference type="Proteomes" id="UP000597338">
    <property type="component" value="Unassembled WGS sequence"/>
</dbReference>
<comment type="caution">
    <text evidence="1">The sequence shown here is derived from an EMBL/GenBank/DDBJ whole genome shotgun (WGS) entry which is preliminary data.</text>
</comment>
<organism evidence="1 2">
    <name type="scientific">Parapedobacter defluvii</name>
    <dbReference type="NCBI Taxonomy" id="2045106"/>
    <lineage>
        <taxon>Bacteria</taxon>
        <taxon>Pseudomonadati</taxon>
        <taxon>Bacteroidota</taxon>
        <taxon>Sphingobacteriia</taxon>
        <taxon>Sphingobacteriales</taxon>
        <taxon>Sphingobacteriaceae</taxon>
        <taxon>Parapedobacter</taxon>
    </lineage>
</organism>
<keyword evidence="2" id="KW-1185">Reference proteome</keyword>
<accession>A0ABQ1L5C9</accession>
<evidence type="ECO:0000313" key="2">
    <source>
        <dbReference type="Proteomes" id="UP000597338"/>
    </source>
</evidence>
<protein>
    <submittedName>
        <fullName evidence="1">Uncharacterized protein</fullName>
    </submittedName>
</protein>
<reference evidence="2" key="1">
    <citation type="journal article" date="2019" name="Int. J. Syst. Evol. Microbiol.">
        <title>The Global Catalogue of Microorganisms (GCM) 10K type strain sequencing project: providing services to taxonomists for standard genome sequencing and annotation.</title>
        <authorList>
            <consortium name="The Broad Institute Genomics Platform"/>
            <consortium name="The Broad Institute Genome Sequencing Center for Infectious Disease"/>
            <person name="Wu L."/>
            <person name="Ma J."/>
        </authorList>
    </citation>
    <scope>NUCLEOTIDE SEQUENCE [LARGE SCALE GENOMIC DNA]</scope>
    <source>
        <strain evidence="2">CGMCC 1.15342</strain>
    </source>
</reference>
<evidence type="ECO:0000313" key="1">
    <source>
        <dbReference type="EMBL" id="GGC18675.1"/>
    </source>
</evidence>